<keyword evidence="4" id="KW-0175">Coiled coil</keyword>
<evidence type="ECO:0000256" key="4">
    <source>
        <dbReference type="SAM" id="Coils"/>
    </source>
</evidence>
<gene>
    <name evidence="6" type="ORF">N783_16530</name>
</gene>
<dbReference type="STRING" id="1385511.GCA_000425225_02004"/>
<evidence type="ECO:0000256" key="2">
    <source>
        <dbReference type="ARBA" id="ARBA00022729"/>
    </source>
</evidence>
<keyword evidence="2" id="KW-0732">Signal</keyword>
<dbReference type="GO" id="GO:0030001">
    <property type="term" value="P:metal ion transport"/>
    <property type="evidence" value="ECO:0007669"/>
    <property type="project" value="InterPro"/>
</dbReference>
<dbReference type="OrthoDB" id="9810636at2"/>
<dbReference type="PROSITE" id="PS51257">
    <property type="entry name" value="PROKAR_LIPOPROTEIN"/>
    <property type="match status" value="1"/>
</dbReference>
<feature type="compositionally biased region" description="Basic and acidic residues" evidence="5">
    <location>
        <begin position="129"/>
        <end position="178"/>
    </location>
</feature>
<dbReference type="Gene3D" id="3.40.50.1980">
    <property type="entry name" value="Nitrogenase molybdenum iron protein domain"/>
    <property type="match status" value="2"/>
</dbReference>
<reference evidence="6 7" key="1">
    <citation type="submission" date="2013-08" db="EMBL/GenBank/DDBJ databases">
        <authorList>
            <person name="Huang J."/>
            <person name="Wang G."/>
        </authorList>
    </citation>
    <scope>NUCLEOTIDE SEQUENCE [LARGE SCALE GENOMIC DNA]</scope>
    <source>
        <strain evidence="6 7">BH030004</strain>
    </source>
</reference>
<dbReference type="RefSeq" id="WP_027446019.1">
    <property type="nucleotide sequence ID" value="NZ_AULJ01000019.1"/>
</dbReference>
<feature type="region of interest" description="Disordered" evidence="5">
    <location>
        <begin position="129"/>
        <end position="201"/>
    </location>
</feature>
<dbReference type="Pfam" id="PF01297">
    <property type="entry name" value="ZnuA"/>
    <property type="match status" value="1"/>
</dbReference>
<dbReference type="InterPro" id="IPR006129">
    <property type="entry name" value="AdhesinB"/>
</dbReference>
<dbReference type="GO" id="GO:0007155">
    <property type="term" value="P:cell adhesion"/>
    <property type="evidence" value="ECO:0007669"/>
    <property type="project" value="InterPro"/>
</dbReference>
<dbReference type="PANTHER" id="PTHR42953:SF8">
    <property type="entry name" value="ZINT DOMAIN-CONTAINING PROTEIN"/>
    <property type="match status" value="1"/>
</dbReference>
<proteinExistence type="inferred from homology"/>
<feature type="coiled-coil region" evidence="4">
    <location>
        <begin position="228"/>
        <end position="259"/>
    </location>
</feature>
<dbReference type="InterPro" id="IPR006127">
    <property type="entry name" value="ZnuA-like"/>
</dbReference>
<dbReference type="PRINTS" id="PR00691">
    <property type="entry name" value="ADHESINB"/>
</dbReference>
<dbReference type="InterPro" id="IPR050492">
    <property type="entry name" value="Bact_metal-bind_prot9"/>
</dbReference>
<evidence type="ECO:0000256" key="1">
    <source>
        <dbReference type="ARBA" id="ARBA00022448"/>
    </source>
</evidence>
<dbReference type="EMBL" id="AVPF01000052">
    <property type="protein sequence ID" value="KGX84602.1"/>
    <property type="molecule type" value="Genomic_DNA"/>
</dbReference>
<name>A0A0A5HLV3_9BACI</name>
<keyword evidence="1 3" id="KW-0813">Transport</keyword>
<comment type="similarity">
    <text evidence="3">Belongs to the bacterial solute-binding protein 9 family.</text>
</comment>
<keyword evidence="7" id="KW-1185">Reference proteome</keyword>
<dbReference type="PANTHER" id="PTHR42953">
    <property type="entry name" value="HIGH-AFFINITY ZINC UPTAKE SYSTEM PROTEIN ZNUA-RELATED"/>
    <property type="match status" value="1"/>
</dbReference>
<dbReference type="AlphaFoldDB" id="A0A0A5HLV3"/>
<evidence type="ECO:0000256" key="3">
    <source>
        <dbReference type="RuleBase" id="RU003512"/>
    </source>
</evidence>
<evidence type="ECO:0000256" key="5">
    <source>
        <dbReference type="SAM" id="MobiDB-lite"/>
    </source>
</evidence>
<evidence type="ECO:0000313" key="7">
    <source>
        <dbReference type="Proteomes" id="UP000030403"/>
    </source>
</evidence>
<dbReference type="SUPFAM" id="SSF53807">
    <property type="entry name" value="Helical backbone' metal receptor"/>
    <property type="match status" value="1"/>
</dbReference>
<evidence type="ECO:0000313" key="6">
    <source>
        <dbReference type="EMBL" id="KGX84602.1"/>
    </source>
</evidence>
<protein>
    <submittedName>
        <fullName evidence="6">ABC transporter substrate-binding protein</fullName>
    </submittedName>
</protein>
<comment type="caution">
    <text evidence="6">The sequence shown here is derived from an EMBL/GenBank/DDBJ whole genome shotgun (WGS) entry which is preliminary data.</text>
</comment>
<dbReference type="Proteomes" id="UP000030403">
    <property type="component" value="Unassembled WGS sequence"/>
</dbReference>
<dbReference type="eggNOG" id="COG0803">
    <property type="taxonomic scope" value="Bacteria"/>
</dbReference>
<accession>A0A0A5HLV3</accession>
<organism evidence="6 7">
    <name type="scientific">Pontibacillus marinus BH030004 = DSM 16465</name>
    <dbReference type="NCBI Taxonomy" id="1385511"/>
    <lineage>
        <taxon>Bacteria</taxon>
        <taxon>Bacillati</taxon>
        <taxon>Bacillota</taxon>
        <taxon>Bacilli</taxon>
        <taxon>Bacillales</taxon>
        <taxon>Bacillaceae</taxon>
        <taxon>Pontibacillus</taxon>
    </lineage>
</organism>
<feature type="compositionally biased region" description="Basic and acidic residues" evidence="5">
    <location>
        <begin position="188"/>
        <end position="201"/>
    </location>
</feature>
<dbReference type="PRINTS" id="PR00690">
    <property type="entry name" value="ADHESNFAMILY"/>
</dbReference>
<sequence>MKLLQILTVLSLILIVGCSGDNQVSSNDSKEDSNTSSTTSELQIYTTLFPLKDFTEKIGGNHVEVDSILPAGSDPHTFEPTAKMMVRIAEADAFIYNGGGIETYAEKISESLKDEKVKIIEAAKEVKYLSHSNSEHEEEHEESHEDHAHEEEHGKGHEDHAHEEEHGKGHEDHAHEEVHGDEEDHASEEEHSHDHGDKDPHVWLDPIRAIQLAENIKNELVELKPEAKKDFEQNFEELKATLEELDQEFRQTLETTENNKILVSHAAYGYWEESYGIKQIAISGLSSTNEPSQKELERIIKKSEKYNLKYILFEQNVTPKVAKVIQNQIGAEALQLHNISVLTEEERKENEDYFSLMRKNLDVLEKVLE</sequence>
<dbReference type="GO" id="GO:0046872">
    <property type="term" value="F:metal ion binding"/>
    <property type="evidence" value="ECO:0007669"/>
    <property type="project" value="InterPro"/>
</dbReference>
<dbReference type="InterPro" id="IPR006128">
    <property type="entry name" value="Lipoprotein_PsaA-like"/>
</dbReference>